<evidence type="ECO:0000313" key="2">
    <source>
        <dbReference type="EMBL" id="RRT89421.1"/>
    </source>
</evidence>
<proteinExistence type="predicted"/>
<comment type="caution">
    <text evidence="2">The sequence shown here is derived from an EMBL/GenBank/DDBJ whole genome shotgun (WGS) entry which is preliminary data.</text>
</comment>
<evidence type="ECO:0000259" key="1">
    <source>
        <dbReference type="PROSITE" id="PS50943"/>
    </source>
</evidence>
<dbReference type="InterPro" id="IPR010982">
    <property type="entry name" value="Lambda_DNA-bd_dom_sf"/>
</dbReference>
<gene>
    <name evidence="2" type="ORF">EGI89_12455</name>
</gene>
<name>A0A3R8SKA0_9FLAO</name>
<evidence type="ECO:0000313" key="3">
    <source>
        <dbReference type="Proteomes" id="UP000267844"/>
    </source>
</evidence>
<dbReference type="GO" id="GO:0003677">
    <property type="term" value="F:DNA binding"/>
    <property type="evidence" value="ECO:0007669"/>
    <property type="project" value="InterPro"/>
</dbReference>
<protein>
    <submittedName>
        <fullName evidence="2">XRE family transcriptional regulator</fullName>
    </submittedName>
</protein>
<accession>A0A3R8SKA0</accession>
<organism evidence="2 3">
    <name type="scientific">Empedobacter falsenii</name>
    <dbReference type="NCBI Taxonomy" id="343874"/>
    <lineage>
        <taxon>Bacteria</taxon>
        <taxon>Pseudomonadati</taxon>
        <taxon>Bacteroidota</taxon>
        <taxon>Flavobacteriia</taxon>
        <taxon>Flavobacteriales</taxon>
        <taxon>Weeksellaceae</taxon>
        <taxon>Empedobacter</taxon>
    </lineage>
</organism>
<reference evidence="2 3" key="1">
    <citation type="submission" date="2018-10" db="EMBL/GenBank/DDBJ databases">
        <title>Transmission dynamics of multidrug resistant bacteria on intensive care unit surfaces.</title>
        <authorList>
            <person name="D'Souza A.W."/>
            <person name="Potter R.F."/>
            <person name="Wallace M."/>
            <person name="Shupe A."/>
            <person name="Patel S."/>
            <person name="Sun S."/>
            <person name="Gul D."/>
            <person name="Kwon J.H."/>
            <person name="Andleeb S."/>
            <person name="Burnham C.-A.D."/>
            <person name="Dantas G."/>
        </authorList>
    </citation>
    <scope>NUCLEOTIDE SEQUENCE [LARGE SCALE GENOMIC DNA]</scope>
    <source>
        <strain evidence="2 3">WF_348</strain>
    </source>
</reference>
<dbReference type="PROSITE" id="PS50943">
    <property type="entry name" value="HTH_CROC1"/>
    <property type="match status" value="1"/>
</dbReference>
<dbReference type="Proteomes" id="UP000267844">
    <property type="component" value="Unassembled WGS sequence"/>
</dbReference>
<feature type="domain" description="HTH cro/C1-type" evidence="1">
    <location>
        <begin position="20"/>
        <end position="74"/>
    </location>
</feature>
<sequence length="117" mass="13763">MTVFSSEELEIINIHIGLSIRIQRLKKGLSQFDLGDLIRSNNTAIGRIERAEHYSSWSNILLICQVLDIKFESIFILRTKVQLYELIDICYSLDSKLTAEKEKYYKNLKNKINQYFN</sequence>
<dbReference type="SMART" id="SM00530">
    <property type="entry name" value="HTH_XRE"/>
    <property type="match status" value="1"/>
</dbReference>
<dbReference type="AlphaFoldDB" id="A0A3R8SKA0"/>
<dbReference type="CDD" id="cd00093">
    <property type="entry name" value="HTH_XRE"/>
    <property type="match status" value="1"/>
</dbReference>
<dbReference type="InterPro" id="IPR001387">
    <property type="entry name" value="Cro/C1-type_HTH"/>
</dbReference>
<dbReference type="EMBL" id="RHPO01000033">
    <property type="protein sequence ID" value="RRT89421.1"/>
    <property type="molecule type" value="Genomic_DNA"/>
</dbReference>
<dbReference type="Gene3D" id="1.10.260.40">
    <property type="entry name" value="lambda repressor-like DNA-binding domains"/>
    <property type="match status" value="1"/>
</dbReference>
<dbReference type="SUPFAM" id="SSF47413">
    <property type="entry name" value="lambda repressor-like DNA-binding domains"/>
    <property type="match status" value="1"/>
</dbReference>
<dbReference type="RefSeq" id="WP_125350416.1">
    <property type="nucleotide sequence ID" value="NZ_RHPN01000055.1"/>
</dbReference>